<keyword evidence="2" id="KW-0472">Membrane</keyword>
<feature type="domain" description="TraG N-terminal Proteobacteria" evidence="3">
    <location>
        <begin position="10"/>
        <end position="459"/>
    </location>
</feature>
<protein>
    <submittedName>
        <fullName evidence="4">Putative sex pilus assembly and mating pair protein TraG</fullName>
    </submittedName>
</protein>
<evidence type="ECO:0000259" key="3">
    <source>
        <dbReference type="Pfam" id="PF07916"/>
    </source>
</evidence>
<dbReference type="Proteomes" id="UP000254794">
    <property type="component" value="Unassembled WGS sequence"/>
</dbReference>
<evidence type="ECO:0000256" key="2">
    <source>
        <dbReference type="SAM" id="Phobius"/>
    </source>
</evidence>
<sequence length="918" mass="100030">MSFGEAMLAIYTPQNGAYFKETLDAVASVMKTETFSDAIDSVLILAFCMAAFIFVKGNKVQALFRYILTTFFALYCLIGITVPVNIQDMQRPMDALTVDNVPIGIALPASIISRFGYAITVVFSDVFRTPADSDYIKSGMIFGSRTWLSSTSASFNGSPELSHDVSAFIRQCIFSAKLLGSRQISATELIQNKNLQELYLGDGSSKHSPIFRVIFRDGQNRSCTDAATNLRARINTAVDQELSALSRLMSNGDKSKYEEALEAAHKYYMGVSKTSAQILTQNMLINATRNAARDAFAFNGADADLMNYTNTASMQKMHIAEANSFWLASYRLPYYMTVFWMLTVCIFPLVFLISLFPTTQNVYKVYLQSQAYLWTWPPLFIIIHFFVSMASATTTNIFNQQTGGVSFSNIDSLANLQSYFAYTAGALAASVPFLAYYITKGLASVLSQAAQHFGGIAQSLSTSEAQSIAQGNVSMASYSGWNMNYDNTNAHKFDTNRSFAEGKITAQHDNGALISMLPNGTSVGNVQPAISSAVVGIHGSERVIDSLNQSAQQSFHNAEQHRVAADKHLHQAFSGLSQFNDATSIDTRNGAGLSKTESSSYHEDIRQMKDSVQQYNSHHDVSKHISLDQALTGKIDTGGSALGMIGKLASGVSVEASGSLRHGNQYSDNLQDFFNSSEGSAFSSAFNHMQTTAHNQHLDVSDSTSLSGSEQIAANISKGASLMSQASAEFSSGLNYQSAGAHAREDALSIDANFNQALHDYVAHRHGATGVDTMLRSDSASIQKQQAYAKEFINSEVGKSMISESVQSQLSTAKSAIYRQYQQNSNNIKSSTTSNIENSHQKNLSNVAQKIDGNGIGLTKLNQQTQSEIDTLMHGYQSSSVTDAFRQQESVTKDAINHQKDSLSSIHATQKKQSEHQG</sequence>
<gene>
    <name evidence="4" type="ORF">NCTC13316_03137</name>
</gene>
<feature type="region of interest" description="Disordered" evidence="1">
    <location>
        <begin position="892"/>
        <end position="918"/>
    </location>
</feature>
<dbReference type="RefSeq" id="WP_115332677.1">
    <property type="nucleotide sequence ID" value="NZ_CAAAHP010000013.1"/>
</dbReference>
<reference evidence="4 5" key="1">
    <citation type="submission" date="2018-06" db="EMBL/GenBank/DDBJ databases">
        <authorList>
            <consortium name="Pathogen Informatics"/>
            <person name="Doyle S."/>
        </authorList>
    </citation>
    <scope>NUCLEOTIDE SEQUENCE [LARGE SCALE GENOMIC DNA]</scope>
    <source>
        <strain evidence="4 5">NCTC13316</strain>
    </source>
</reference>
<feature type="transmembrane region" description="Helical" evidence="2">
    <location>
        <begin position="376"/>
        <end position="398"/>
    </location>
</feature>
<evidence type="ECO:0000313" key="4">
    <source>
        <dbReference type="EMBL" id="STX81268.1"/>
    </source>
</evidence>
<name>A0A378K8J8_9GAMM</name>
<organism evidence="4 5">
    <name type="scientific">Legionella busanensis</name>
    <dbReference type="NCBI Taxonomy" id="190655"/>
    <lineage>
        <taxon>Bacteria</taxon>
        <taxon>Pseudomonadati</taxon>
        <taxon>Pseudomonadota</taxon>
        <taxon>Gammaproteobacteria</taxon>
        <taxon>Legionellales</taxon>
        <taxon>Legionellaceae</taxon>
        <taxon>Legionella</taxon>
    </lineage>
</organism>
<evidence type="ECO:0000313" key="5">
    <source>
        <dbReference type="Proteomes" id="UP000254794"/>
    </source>
</evidence>
<dbReference type="EMBL" id="UGOD01000002">
    <property type="protein sequence ID" value="STX81268.1"/>
    <property type="molecule type" value="Genomic_DNA"/>
</dbReference>
<feature type="transmembrane region" description="Helical" evidence="2">
    <location>
        <begin position="103"/>
        <end position="127"/>
    </location>
</feature>
<accession>A0A378K8J8</accession>
<keyword evidence="2" id="KW-1133">Transmembrane helix</keyword>
<keyword evidence="5" id="KW-1185">Reference proteome</keyword>
<feature type="compositionally biased region" description="Basic and acidic residues" evidence="1">
    <location>
        <begin position="892"/>
        <end position="901"/>
    </location>
</feature>
<feature type="transmembrane region" description="Helical" evidence="2">
    <location>
        <begin position="419"/>
        <end position="438"/>
    </location>
</feature>
<dbReference type="OrthoDB" id="5555296at2"/>
<dbReference type="AlphaFoldDB" id="A0A378K8J8"/>
<dbReference type="InterPro" id="IPR012931">
    <property type="entry name" value="TraG_N_Proteobacteria"/>
</dbReference>
<feature type="transmembrane region" description="Helical" evidence="2">
    <location>
        <begin position="334"/>
        <end position="356"/>
    </location>
</feature>
<evidence type="ECO:0000256" key="1">
    <source>
        <dbReference type="SAM" id="MobiDB-lite"/>
    </source>
</evidence>
<proteinExistence type="predicted"/>
<dbReference type="Pfam" id="PF07916">
    <property type="entry name" value="TraG_N"/>
    <property type="match status" value="1"/>
</dbReference>
<feature type="transmembrane region" description="Helical" evidence="2">
    <location>
        <begin position="62"/>
        <end position="83"/>
    </location>
</feature>
<keyword evidence="2" id="KW-0812">Transmembrane</keyword>
<feature type="transmembrane region" description="Helical" evidence="2">
    <location>
        <begin position="38"/>
        <end position="55"/>
    </location>
</feature>